<gene>
    <name evidence="1" type="ORF">K5I29_02360</name>
</gene>
<accession>A0ABY6M513</accession>
<dbReference type="InterPro" id="IPR006944">
    <property type="entry name" value="Phage/GTA_portal"/>
</dbReference>
<dbReference type="EMBL" id="CP081495">
    <property type="protein sequence ID" value="UYW02586.1"/>
    <property type="molecule type" value="Genomic_DNA"/>
</dbReference>
<dbReference type="Proteomes" id="UP001163328">
    <property type="component" value="Chromosome"/>
</dbReference>
<dbReference type="Pfam" id="PF04860">
    <property type="entry name" value="Phage_portal"/>
    <property type="match status" value="1"/>
</dbReference>
<keyword evidence="2" id="KW-1185">Reference proteome</keyword>
<name>A0ABY6M513_9FLAO</name>
<organism evidence="1 2">
    <name type="scientific">Flavobacterium agricola</name>
    <dbReference type="NCBI Taxonomy" id="2870839"/>
    <lineage>
        <taxon>Bacteria</taxon>
        <taxon>Pseudomonadati</taxon>
        <taxon>Bacteroidota</taxon>
        <taxon>Flavobacteriia</taxon>
        <taxon>Flavobacteriales</taxon>
        <taxon>Flavobacteriaceae</taxon>
        <taxon>Flavobacterium</taxon>
    </lineage>
</organism>
<evidence type="ECO:0000313" key="1">
    <source>
        <dbReference type="EMBL" id="UYW02586.1"/>
    </source>
</evidence>
<evidence type="ECO:0000313" key="2">
    <source>
        <dbReference type="Proteomes" id="UP001163328"/>
    </source>
</evidence>
<proteinExistence type="predicted"/>
<protein>
    <submittedName>
        <fullName evidence="1">Phage portal protein</fullName>
    </submittedName>
</protein>
<sequence>MANFRDSFRWFKSLKLFSVKNDSVGLDSYVISDDRETSYPDGTKYVAIQEREFIVNTVINQIAKRVSNVKFESLDGRSNELLEKINNPNNYQTKVEFLKEFCIFLLSSGYTAIWKKYNAFGVFSSLELININPDTIGFNLNSISFTHQAIKHTVDYEQIIFFYDIRKCDTDYAISRLKPLKSQIDNIRNAQKAKGIQIDNSGTTIVSPKASTSNNIMEEGLDGPVPTKVMGPNGMIQKTQKEVMEEKLTSRGLKNRIIVSSKGMDAVNLSAQLNNVKFHEIVETDVLAFCDAFSFPPELTPYGKRATFDNKELAEIALMESEIIPISENFAKSMMSVFPKRGEVFPSFKHINAMSLIEERIQKTNGTTIDQLTVLLEKEIISKEEFRKILQTKKIIENGKSR</sequence>
<reference evidence="1" key="1">
    <citation type="submission" date="2021-08" db="EMBL/GenBank/DDBJ databases">
        <title>Flavobacterium sp. strain CC-SYL302.</title>
        <authorList>
            <person name="Lin S.-Y."/>
            <person name="Lee T.-H."/>
            <person name="Young C.-C."/>
        </authorList>
    </citation>
    <scope>NUCLEOTIDE SEQUENCE</scope>
    <source>
        <strain evidence="1">CC-SYL302</strain>
    </source>
</reference>